<accession>B9JNY2</accession>
<dbReference type="InterPro" id="IPR021799">
    <property type="entry name" value="PIN-like_prokaryotic"/>
</dbReference>
<organism evidence="1 2">
    <name type="scientific">Rhizobium rhizogenes (strain K84 / ATCC BAA-868)</name>
    <name type="common">Agrobacterium radiobacter</name>
    <dbReference type="NCBI Taxonomy" id="311403"/>
    <lineage>
        <taxon>Bacteria</taxon>
        <taxon>Pseudomonadati</taxon>
        <taxon>Pseudomonadota</taxon>
        <taxon>Alphaproteobacteria</taxon>
        <taxon>Hyphomicrobiales</taxon>
        <taxon>Rhizobiaceae</taxon>
        <taxon>Rhizobium/Agrobacterium group</taxon>
        <taxon>Rhizobium</taxon>
    </lineage>
</organism>
<reference evidence="1 2" key="1">
    <citation type="journal article" date="2009" name="J. Bacteriol.">
        <title>Genome sequences of three Agrobacterium biovars help elucidate the evolution of multichromosome genomes in bacteria.</title>
        <authorList>
            <person name="Slater S.C."/>
            <person name="Goldman B.S."/>
            <person name="Goodner B."/>
            <person name="Setubal J.C."/>
            <person name="Farrand S.K."/>
            <person name="Nester E.W."/>
            <person name="Burr T.J."/>
            <person name="Banta L."/>
            <person name="Dickerman A.W."/>
            <person name="Paulsen I."/>
            <person name="Otten L."/>
            <person name="Suen G."/>
            <person name="Welch R."/>
            <person name="Almeida N.F."/>
            <person name="Arnold F."/>
            <person name="Burton O.T."/>
            <person name="Du Z."/>
            <person name="Ewing A."/>
            <person name="Godsy E."/>
            <person name="Heisel S."/>
            <person name="Houmiel K.L."/>
            <person name="Jhaveri J."/>
            <person name="Lu J."/>
            <person name="Miller N.M."/>
            <person name="Norton S."/>
            <person name="Chen Q."/>
            <person name="Phoolcharoen W."/>
            <person name="Ohlin V."/>
            <person name="Ondrusek D."/>
            <person name="Pride N."/>
            <person name="Stricklin S.L."/>
            <person name="Sun J."/>
            <person name="Wheeler C."/>
            <person name="Wilson L."/>
            <person name="Zhu H."/>
            <person name="Wood D.W."/>
        </authorList>
    </citation>
    <scope>NUCLEOTIDE SEQUENCE [LARGE SCALE GENOMIC DNA]</scope>
    <source>
        <strain evidence="2">K84 / ATCC BAA-868</strain>
    </source>
</reference>
<dbReference type="RefSeq" id="WP_012649588.1">
    <property type="nucleotide sequence ID" value="NC_011983.1"/>
</dbReference>
<dbReference type="AlphaFoldDB" id="B9JNY2"/>
<dbReference type="HOGENOM" id="CLU_090263_0_0_5"/>
<evidence type="ECO:0000313" key="1">
    <source>
        <dbReference type="EMBL" id="ACM29263.1"/>
    </source>
</evidence>
<dbReference type="Proteomes" id="UP000001600">
    <property type="component" value="Chromosome 2"/>
</dbReference>
<proteinExistence type="predicted"/>
<dbReference type="EMBL" id="CP000629">
    <property type="protein sequence ID" value="ACM29263.1"/>
    <property type="molecule type" value="Genomic_DNA"/>
</dbReference>
<name>B9JNY2_RHIR8</name>
<gene>
    <name evidence="1" type="ordered locus">Arad_7849</name>
</gene>
<evidence type="ECO:0008006" key="3">
    <source>
        <dbReference type="Google" id="ProtNLM"/>
    </source>
</evidence>
<protein>
    <recommendedName>
        <fullName evidence="3">PIN domain-containing protein</fullName>
    </recommendedName>
</protein>
<evidence type="ECO:0000313" key="2">
    <source>
        <dbReference type="Proteomes" id="UP000001600"/>
    </source>
</evidence>
<dbReference type="Pfam" id="PF11848">
    <property type="entry name" value="DUF3368"/>
    <property type="match status" value="1"/>
</dbReference>
<dbReference type="KEGG" id="ara:Arad_7849"/>
<dbReference type="STRING" id="311403.Arad_7849"/>
<dbReference type="eggNOG" id="COG2405">
    <property type="taxonomic scope" value="Bacteria"/>
</dbReference>
<sequence>MRQPQSSARSHAAIVVDTSVIINLNATAHATEIIRAYGVTLCASDVVRDELILDRINGRNDGELAQRLVQEGLLEFLAFDEEAEQLFESLVGGPAEMTLDDGEAATLAVAVSLNRTAVIDERKAIKISSERFPGLELMATADILRSDEVFAALGSEGIADALFRGLKGARMAVPERLHDWVVELLGERIVECRSLPAALRQVRK</sequence>